<organism evidence="1 2">
    <name type="scientific">Erythroxylum novogranatense</name>
    <dbReference type="NCBI Taxonomy" id="1862640"/>
    <lineage>
        <taxon>Eukaryota</taxon>
        <taxon>Viridiplantae</taxon>
        <taxon>Streptophyta</taxon>
        <taxon>Embryophyta</taxon>
        <taxon>Tracheophyta</taxon>
        <taxon>Spermatophyta</taxon>
        <taxon>Magnoliopsida</taxon>
        <taxon>eudicotyledons</taxon>
        <taxon>Gunneridae</taxon>
        <taxon>Pentapetalae</taxon>
        <taxon>rosids</taxon>
        <taxon>fabids</taxon>
        <taxon>Malpighiales</taxon>
        <taxon>Erythroxylaceae</taxon>
        <taxon>Erythroxylum</taxon>
    </lineage>
</organism>
<proteinExistence type="predicted"/>
<dbReference type="AlphaFoldDB" id="A0AAV8SD19"/>
<reference evidence="1 2" key="1">
    <citation type="submission" date="2021-09" db="EMBL/GenBank/DDBJ databases">
        <title>Genomic insights and catalytic innovation underlie evolution of tropane alkaloids biosynthesis.</title>
        <authorList>
            <person name="Wang Y.-J."/>
            <person name="Tian T."/>
            <person name="Huang J.-P."/>
            <person name="Huang S.-X."/>
        </authorList>
    </citation>
    <scope>NUCLEOTIDE SEQUENCE [LARGE SCALE GENOMIC DNA]</scope>
    <source>
        <strain evidence="1">KIB-2018</strain>
        <tissue evidence="1">Leaf</tissue>
    </source>
</reference>
<evidence type="ECO:0000313" key="2">
    <source>
        <dbReference type="Proteomes" id="UP001159364"/>
    </source>
</evidence>
<gene>
    <name evidence="1" type="ORF">K2173_013780</name>
</gene>
<dbReference type="EMBL" id="JAIWQS010000011">
    <property type="protein sequence ID" value="KAJ8749865.1"/>
    <property type="molecule type" value="Genomic_DNA"/>
</dbReference>
<accession>A0AAV8SD19</accession>
<protein>
    <submittedName>
        <fullName evidence="1">Uncharacterized protein</fullName>
    </submittedName>
</protein>
<keyword evidence="2" id="KW-1185">Reference proteome</keyword>
<dbReference type="Proteomes" id="UP001159364">
    <property type="component" value="Linkage Group LG11"/>
</dbReference>
<comment type="caution">
    <text evidence="1">The sequence shown here is derived from an EMBL/GenBank/DDBJ whole genome shotgun (WGS) entry which is preliminary data.</text>
</comment>
<name>A0AAV8SD19_9ROSI</name>
<sequence>MVLNAQNVNIVVTDAPSKRIRVLRFVIRVTPCPGCATDLKSTVYVSKYWGLEIDR</sequence>
<evidence type="ECO:0000313" key="1">
    <source>
        <dbReference type="EMBL" id="KAJ8749865.1"/>
    </source>
</evidence>